<comment type="caution">
    <text evidence="6">The sequence shown here is derived from an EMBL/GenBank/DDBJ whole genome shotgun (WGS) entry which is preliminary data.</text>
</comment>
<evidence type="ECO:0000256" key="1">
    <source>
        <dbReference type="ARBA" id="ARBA00006432"/>
    </source>
</evidence>
<keyword evidence="2" id="KW-0436">Ligase</keyword>
<dbReference type="EMBL" id="JASBNA010000003">
    <property type="protein sequence ID" value="KAK7693845.1"/>
    <property type="molecule type" value="Genomic_DNA"/>
</dbReference>
<evidence type="ECO:0000256" key="2">
    <source>
        <dbReference type="ARBA" id="ARBA00022598"/>
    </source>
</evidence>
<protein>
    <recommendedName>
        <fullName evidence="5">AMP-dependent synthetase/ligase domain-containing protein</fullName>
    </recommendedName>
</protein>
<evidence type="ECO:0000259" key="5">
    <source>
        <dbReference type="Pfam" id="PF00501"/>
    </source>
</evidence>
<dbReference type="InterPro" id="IPR000873">
    <property type="entry name" value="AMP-dep_synth/lig_dom"/>
</dbReference>
<keyword evidence="3" id="KW-0276">Fatty acid metabolism</keyword>
<dbReference type="InterPro" id="IPR020845">
    <property type="entry name" value="AMP-binding_CS"/>
</dbReference>
<accession>A0AAW0GS26</accession>
<dbReference type="PANTHER" id="PTHR43859">
    <property type="entry name" value="ACYL-ACTIVATING ENZYME"/>
    <property type="match status" value="1"/>
</dbReference>
<evidence type="ECO:0000313" key="7">
    <source>
        <dbReference type="Proteomes" id="UP001385951"/>
    </source>
</evidence>
<dbReference type="InterPro" id="IPR042099">
    <property type="entry name" value="ANL_N_sf"/>
</dbReference>
<feature type="domain" description="AMP-dependent synthetase/ligase" evidence="5">
    <location>
        <begin position="122"/>
        <end position="247"/>
    </location>
</feature>
<dbReference type="GO" id="GO:0016874">
    <property type="term" value="F:ligase activity"/>
    <property type="evidence" value="ECO:0007669"/>
    <property type="project" value="UniProtKB-KW"/>
</dbReference>
<dbReference type="PROSITE" id="PS00455">
    <property type="entry name" value="AMP_BINDING"/>
    <property type="match status" value="1"/>
</dbReference>
<dbReference type="AlphaFoldDB" id="A0AAW0GS26"/>
<comment type="similarity">
    <text evidence="1">Belongs to the ATP-dependent AMP-binding enzyme family.</text>
</comment>
<proteinExistence type="inferred from homology"/>
<dbReference type="Proteomes" id="UP001385951">
    <property type="component" value="Unassembled WGS sequence"/>
</dbReference>
<dbReference type="Pfam" id="PF00501">
    <property type="entry name" value="AMP-binding"/>
    <property type="match status" value="2"/>
</dbReference>
<dbReference type="GO" id="GO:0006631">
    <property type="term" value="P:fatty acid metabolic process"/>
    <property type="evidence" value="ECO:0007669"/>
    <property type="project" value="UniProtKB-KW"/>
</dbReference>
<keyword evidence="7" id="KW-1185">Reference proteome</keyword>
<sequence>MESFRPTLESLPPKDVSYRLQLPQGVPVHRHPLNPLSFLLRTAQIYPNRLALAHPDVKHPVFYTYAIWTQRVQNLAYALIEAGIQPGDRVAIIAPNSPVIAGEYFLSFWPSSSILILILTPVEAHHGVLAARAVICPINTRLTHGEVAYILEHSGAKLIIVDHEYTHLVQGAKSRVLVSNDTGRKGDPYEEFISSGRRYSGERGWEGLEWERDEDAAAALCYTSGTTGRPKGVVTTLRGSYLAAVANAYETK</sequence>
<organism evidence="6 7">
    <name type="scientific">Cerrena zonata</name>
    <dbReference type="NCBI Taxonomy" id="2478898"/>
    <lineage>
        <taxon>Eukaryota</taxon>
        <taxon>Fungi</taxon>
        <taxon>Dikarya</taxon>
        <taxon>Basidiomycota</taxon>
        <taxon>Agaricomycotina</taxon>
        <taxon>Agaricomycetes</taxon>
        <taxon>Polyporales</taxon>
        <taxon>Cerrenaceae</taxon>
        <taxon>Cerrena</taxon>
    </lineage>
</organism>
<gene>
    <name evidence="6" type="ORF">QCA50_003417</name>
</gene>
<reference evidence="6 7" key="1">
    <citation type="submission" date="2022-09" db="EMBL/GenBank/DDBJ databases">
        <authorList>
            <person name="Palmer J.M."/>
        </authorList>
    </citation>
    <scope>NUCLEOTIDE SEQUENCE [LARGE SCALE GENOMIC DNA]</scope>
    <source>
        <strain evidence="6 7">DSM 7382</strain>
    </source>
</reference>
<keyword evidence="4" id="KW-0443">Lipid metabolism</keyword>
<evidence type="ECO:0000313" key="6">
    <source>
        <dbReference type="EMBL" id="KAK7693845.1"/>
    </source>
</evidence>
<dbReference type="PANTHER" id="PTHR43859:SF4">
    <property type="entry name" value="BUTANOATE--COA LIGASE AAE1-RELATED"/>
    <property type="match status" value="1"/>
</dbReference>
<dbReference type="SUPFAM" id="SSF56801">
    <property type="entry name" value="Acetyl-CoA synthetase-like"/>
    <property type="match status" value="1"/>
</dbReference>
<evidence type="ECO:0000256" key="4">
    <source>
        <dbReference type="ARBA" id="ARBA00023098"/>
    </source>
</evidence>
<feature type="domain" description="AMP-dependent synthetase/ligase" evidence="5">
    <location>
        <begin position="41"/>
        <end position="98"/>
    </location>
</feature>
<name>A0AAW0GS26_9APHY</name>
<dbReference type="Gene3D" id="3.40.50.12780">
    <property type="entry name" value="N-terminal domain of ligase-like"/>
    <property type="match status" value="1"/>
</dbReference>
<evidence type="ECO:0000256" key="3">
    <source>
        <dbReference type="ARBA" id="ARBA00022832"/>
    </source>
</evidence>